<feature type="transmembrane region" description="Helical" evidence="6">
    <location>
        <begin position="76"/>
        <end position="97"/>
    </location>
</feature>
<dbReference type="PANTHER" id="PTHR13414:SF9">
    <property type="entry name" value="PROTON-COUPLED ZINC ANTIPORTER SLC30A9, MITOCHONDRIAL"/>
    <property type="match status" value="1"/>
</dbReference>
<dbReference type="OrthoDB" id="9806522at2"/>
<keyword evidence="2" id="KW-0813">Transport</keyword>
<evidence type="ECO:0000256" key="6">
    <source>
        <dbReference type="SAM" id="Phobius"/>
    </source>
</evidence>
<dbReference type="SUPFAM" id="SSF161111">
    <property type="entry name" value="Cation efflux protein transmembrane domain-like"/>
    <property type="match status" value="1"/>
</dbReference>
<evidence type="ECO:0000256" key="5">
    <source>
        <dbReference type="ARBA" id="ARBA00023136"/>
    </source>
</evidence>
<dbReference type="SUPFAM" id="SSF160240">
    <property type="entry name" value="Cation efflux protein cytoplasmic domain-like"/>
    <property type="match status" value="1"/>
</dbReference>
<feature type="domain" description="Cation efflux protein transmembrane" evidence="7">
    <location>
        <begin position="16"/>
        <end position="226"/>
    </location>
</feature>
<dbReference type="InterPro" id="IPR002524">
    <property type="entry name" value="Cation_efflux"/>
</dbReference>
<keyword evidence="9" id="KW-1185">Reference proteome</keyword>
<dbReference type="RefSeq" id="WP_066544674.1">
    <property type="nucleotide sequence ID" value="NZ_MASJ01000012.1"/>
</dbReference>
<dbReference type="InterPro" id="IPR058533">
    <property type="entry name" value="Cation_efflux_TM"/>
</dbReference>
<dbReference type="EMBL" id="MASJ01000012">
    <property type="protein sequence ID" value="OCS85558.1"/>
    <property type="molecule type" value="Genomic_DNA"/>
</dbReference>
<organism evidence="8 9">
    <name type="scientific">Caryophanon tenue</name>
    <dbReference type="NCBI Taxonomy" id="33978"/>
    <lineage>
        <taxon>Bacteria</taxon>
        <taxon>Bacillati</taxon>
        <taxon>Bacillota</taxon>
        <taxon>Bacilli</taxon>
        <taxon>Bacillales</taxon>
        <taxon>Caryophanaceae</taxon>
        <taxon>Caryophanon</taxon>
    </lineage>
</organism>
<dbReference type="Proteomes" id="UP000093199">
    <property type="component" value="Unassembled WGS sequence"/>
</dbReference>
<gene>
    <name evidence="8" type="ORF">A6M13_02555</name>
</gene>
<comment type="subcellular location">
    <subcellularLocation>
        <location evidence="1">Membrane</location>
        <topology evidence="1">Multi-pass membrane protein</topology>
    </subcellularLocation>
</comment>
<dbReference type="NCBIfam" id="TIGR01297">
    <property type="entry name" value="CDF"/>
    <property type="match status" value="1"/>
</dbReference>
<proteinExistence type="predicted"/>
<evidence type="ECO:0000256" key="2">
    <source>
        <dbReference type="ARBA" id="ARBA00022448"/>
    </source>
</evidence>
<keyword evidence="4 6" id="KW-1133">Transmembrane helix</keyword>
<reference evidence="8 9" key="1">
    <citation type="submission" date="2016-07" db="EMBL/GenBank/DDBJ databases">
        <title>Caryophanon tenue genome sequencing.</title>
        <authorList>
            <person name="Verma A."/>
            <person name="Pal Y."/>
            <person name="Krishnamurthi S."/>
        </authorList>
    </citation>
    <scope>NUCLEOTIDE SEQUENCE [LARGE SCALE GENOMIC DNA]</scope>
    <source>
        <strain evidence="8 9">DSM 14152</strain>
    </source>
</reference>
<dbReference type="GO" id="GO:0016020">
    <property type="term" value="C:membrane"/>
    <property type="evidence" value="ECO:0007669"/>
    <property type="project" value="UniProtKB-SubCell"/>
</dbReference>
<evidence type="ECO:0000256" key="1">
    <source>
        <dbReference type="ARBA" id="ARBA00004141"/>
    </source>
</evidence>
<dbReference type="AlphaFoldDB" id="A0A1C0YEG1"/>
<evidence type="ECO:0000256" key="3">
    <source>
        <dbReference type="ARBA" id="ARBA00022692"/>
    </source>
</evidence>
<comment type="caution">
    <text evidence="8">The sequence shown here is derived from an EMBL/GenBank/DDBJ whole genome shotgun (WGS) entry which is preliminary data.</text>
</comment>
<evidence type="ECO:0000313" key="8">
    <source>
        <dbReference type="EMBL" id="OCS85558.1"/>
    </source>
</evidence>
<dbReference type="GO" id="GO:0008324">
    <property type="term" value="F:monoatomic cation transmembrane transporter activity"/>
    <property type="evidence" value="ECO:0007669"/>
    <property type="project" value="InterPro"/>
</dbReference>
<feature type="transmembrane region" description="Helical" evidence="6">
    <location>
        <begin position="199"/>
        <end position="219"/>
    </location>
</feature>
<evidence type="ECO:0000313" key="9">
    <source>
        <dbReference type="Proteomes" id="UP000093199"/>
    </source>
</evidence>
<dbReference type="GO" id="GO:0006829">
    <property type="term" value="P:zinc ion transport"/>
    <property type="evidence" value="ECO:0007669"/>
    <property type="project" value="InterPro"/>
</dbReference>
<dbReference type="Gene3D" id="3.30.70.1350">
    <property type="entry name" value="Cation efflux protein, cytoplasmic domain"/>
    <property type="match status" value="1"/>
</dbReference>
<feature type="transmembrane region" description="Helical" evidence="6">
    <location>
        <begin position="117"/>
        <end position="135"/>
    </location>
</feature>
<dbReference type="InterPro" id="IPR036837">
    <property type="entry name" value="Cation_efflux_CTD_sf"/>
</dbReference>
<dbReference type="STRING" id="33978.A6M13_02555"/>
<accession>A0A1C0YEG1</accession>
<dbReference type="Pfam" id="PF01545">
    <property type="entry name" value="Cation_efflux"/>
    <property type="match status" value="1"/>
</dbReference>
<dbReference type="InterPro" id="IPR040177">
    <property type="entry name" value="SLC30A9"/>
</dbReference>
<evidence type="ECO:0000259" key="7">
    <source>
        <dbReference type="Pfam" id="PF01545"/>
    </source>
</evidence>
<dbReference type="PANTHER" id="PTHR13414">
    <property type="entry name" value="HUEL-CATION TRANSPORTER"/>
    <property type="match status" value="1"/>
</dbReference>
<dbReference type="Gene3D" id="1.20.1510.10">
    <property type="entry name" value="Cation efflux protein transmembrane domain"/>
    <property type="match status" value="1"/>
</dbReference>
<dbReference type="InterPro" id="IPR027469">
    <property type="entry name" value="Cation_efflux_TMD_sf"/>
</dbReference>
<keyword evidence="5 6" id="KW-0472">Membrane</keyword>
<feature type="transmembrane region" description="Helical" evidence="6">
    <location>
        <begin position="172"/>
        <end position="193"/>
    </location>
</feature>
<name>A0A1C0YEG1_9BACL</name>
<evidence type="ECO:0000256" key="4">
    <source>
        <dbReference type="ARBA" id="ARBA00022989"/>
    </source>
</evidence>
<feature type="transmembrane region" description="Helical" evidence="6">
    <location>
        <begin position="16"/>
        <end position="36"/>
    </location>
</feature>
<sequence length="331" mass="36331">MGELFALLKDGNRPSLLAACVNFFLGCIKGVAFFFTGNVAMFAEMMHSFGDSANQFFVFIGSALSKKAPSPRFPNGFGRVVNLVCLGAVLIVGILAYETIREGWHHFRHPATESTGMWIALGVLALGIILEAVVLHKAAKEVLHEVGVESKGIMSIPESVKYLNRAKPATKLVWMEDLVATSGNILAFLAIVIANATGYFALEGIISMVIGLMMFYVVARVFLDNARGAIGETDGIMLNHIAHLVSDHQDIRDISRLDVVKEGEFLHVDLVAETNPALSLAYLDDVRDHLTELILSQPGVTKVMIYFDEDDGTQQWVHRGERPTVLHKIRP</sequence>
<keyword evidence="3 6" id="KW-0812">Transmembrane</keyword>
<protein>
    <submittedName>
        <fullName evidence="8">Cation diffusion facilitator family transporter</fullName>
    </submittedName>
</protein>